<dbReference type="FunFam" id="3.40.50.300:FF:000032">
    <property type="entry name" value="Export ABC transporter ATP-binding protein"/>
    <property type="match status" value="1"/>
</dbReference>
<dbReference type="Gene3D" id="3.40.50.300">
    <property type="entry name" value="P-loop containing nucleotide triphosphate hydrolases"/>
    <property type="match status" value="1"/>
</dbReference>
<evidence type="ECO:0000313" key="7">
    <source>
        <dbReference type="Proteomes" id="UP000008631"/>
    </source>
</evidence>
<evidence type="ECO:0000256" key="3">
    <source>
        <dbReference type="ARBA" id="ARBA00022840"/>
    </source>
</evidence>
<dbReference type="KEGG" id="ipa:Isop_2675"/>
<dbReference type="InterPro" id="IPR017911">
    <property type="entry name" value="MacB-like_ATP-bd"/>
</dbReference>
<dbReference type="STRING" id="575540.Isop_2675"/>
<dbReference type="OrthoDB" id="273392at2"/>
<dbReference type="PROSITE" id="PS00211">
    <property type="entry name" value="ABC_TRANSPORTER_1"/>
    <property type="match status" value="1"/>
</dbReference>
<reference key="1">
    <citation type="submission" date="2010-11" db="EMBL/GenBank/DDBJ databases">
        <title>The complete sequence of chromosome of Isophaera pallida ATCC 43644.</title>
        <authorList>
            <consortium name="US DOE Joint Genome Institute (JGI-PGF)"/>
            <person name="Lucas S."/>
            <person name="Copeland A."/>
            <person name="Lapidus A."/>
            <person name="Bruce D."/>
            <person name="Goodwin L."/>
            <person name="Pitluck S."/>
            <person name="Kyrpides N."/>
            <person name="Mavromatis K."/>
            <person name="Pagani I."/>
            <person name="Ivanova N."/>
            <person name="Saunders E."/>
            <person name="Brettin T."/>
            <person name="Detter J.C."/>
            <person name="Han C."/>
            <person name="Tapia R."/>
            <person name="Land M."/>
            <person name="Hauser L."/>
            <person name="Markowitz V."/>
            <person name="Cheng J.-F."/>
            <person name="Hugenholtz P."/>
            <person name="Woyke T."/>
            <person name="Wu D."/>
            <person name="Eisen J.A."/>
        </authorList>
    </citation>
    <scope>NUCLEOTIDE SEQUENCE</scope>
    <source>
        <strain>ATCC 43644</strain>
    </source>
</reference>
<dbReference type="GO" id="GO:0016887">
    <property type="term" value="F:ATP hydrolysis activity"/>
    <property type="evidence" value="ECO:0007669"/>
    <property type="project" value="InterPro"/>
</dbReference>
<dbReference type="AlphaFoldDB" id="E8QZV4"/>
<keyword evidence="3" id="KW-0067">ATP-binding</keyword>
<dbReference type="CDD" id="cd03255">
    <property type="entry name" value="ABC_MJ0796_LolCDE_FtsE"/>
    <property type="match status" value="1"/>
</dbReference>
<dbReference type="InterPro" id="IPR027417">
    <property type="entry name" value="P-loop_NTPase"/>
</dbReference>
<protein>
    <submittedName>
        <fullName evidence="6">ABC transporter related protein</fullName>
    </submittedName>
</protein>
<dbReference type="PANTHER" id="PTHR24220">
    <property type="entry name" value="IMPORT ATP-BINDING PROTEIN"/>
    <property type="match status" value="1"/>
</dbReference>
<dbReference type="InParanoid" id="E8QZV4"/>
<sequence length="239" mass="26813">MTATIHLSAHGLRKTYRRGKTEIPVLHGVDLEIEHGEMVAVVGSSGSGKSTLLHLLGLLDAPDRGLIVLDGERIDNLPERKRVELRHRVFGFIFQFYHLLPELTALENVLLPHMIRHSVLGYYYRRAALTREAAALMERVGLGDRLHHRPAELSGGEMQRAAIARALMGRPAIVLADEPTGNLDPSTGQGVWNLLRDLNREREVSMIVVTHDHELARRADRVIRLDAGRIQEWRHAAAI</sequence>
<reference evidence="6 7" key="2">
    <citation type="journal article" date="2011" name="Stand. Genomic Sci.">
        <title>Complete genome sequence of Isosphaera pallida type strain (IS1B).</title>
        <authorList>
            <consortium name="US DOE Joint Genome Institute (JGI-PGF)"/>
            <person name="Goker M."/>
            <person name="Cleland D."/>
            <person name="Saunders E."/>
            <person name="Lapidus A."/>
            <person name="Nolan M."/>
            <person name="Lucas S."/>
            <person name="Hammon N."/>
            <person name="Deshpande S."/>
            <person name="Cheng J.F."/>
            <person name="Tapia R."/>
            <person name="Han C."/>
            <person name="Goodwin L."/>
            <person name="Pitluck S."/>
            <person name="Liolios K."/>
            <person name="Pagani I."/>
            <person name="Ivanova N."/>
            <person name="Mavromatis K."/>
            <person name="Pati A."/>
            <person name="Chen A."/>
            <person name="Palaniappan K."/>
            <person name="Land M."/>
            <person name="Hauser L."/>
            <person name="Chang Y.J."/>
            <person name="Jeffries C.D."/>
            <person name="Detter J.C."/>
            <person name="Beck B."/>
            <person name="Woyke T."/>
            <person name="Bristow J."/>
            <person name="Eisen J.A."/>
            <person name="Markowitz V."/>
            <person name="Hugenholtz P."/>
            <person name="Kyrpides N.C."/>
            <person name="Klenk H.P."/>
        </authorList>
    </citation>
    <scope>NUCLEOTIDE SEQUENCE [LARGE SCALE GENOMIC DNA]</scope>
    <source>
        <strain evidence="7">ATCC 43644 / DSM 9630 / IS1B</strain>
    </source>
</reference>
<keyword evidence="7" id="KW-1185">Reference proteome</keyword>
<dbReference type="HOGENOM" id="CLU_000604_1_22_0"/>
<proteinExistence type="inferred from homology"/>
<accession>E8QZV4</accession>
<dbReference type="InterPro" id="IPR017871">
    <property type="entry name" value="ABC_transporter-like_CS"/>
</dbReference>
<dbReference type="Proteomes" id="UP000008631">
    <property type="component" value="Chromosome"/>
</dbReference>
<dbReference type="RefSeq" id="WP_013565533.1">
    <property type="nucleotide sequence ID" value="NC_014962.1"/>
</dbReference>
<dbReference type="InterPro" id="IPR003439">
    <property type="entry name" value="ABC_transporter-like_ATP-bd"/>
</dbReference>
<dbReference type="GO" id="GO:0098796">
    <property type="term" value="C:membrane protein complex"/>
    <property type="evidence" value="ECO:0007669"/>
    <property type="project" value="UniProtKB-ARBA"/>
</dbReference>
<evidence type="ECO:0000256" key="2">
    <source>
        <dbReference type="ARBA" id="ARBA00022741"/>
    </source>
</evidence>
<dbReference type="EMBL" id="CP002353">
    <property type="protein sequence ID" value="ADV63245.1"/>
    <property type="molecule type" value="Genomic_DNA"/>
</dbReference>
<dbReference type="GO" id="GO:0005886">
    <property type="term" value="C:plasma membrane"/>
    <property type="evidence" value="ECO:0007669"/>
    <property type="project" value="TreeGrafter"/>
</dbReference>
<name>E8QZV4_ISOPI</name>
<feature type="domain" description="ABC transporter" evidence="5">
    <location>
        <begin position="7"/>
        <end position="239"/>
    </location>
</feature>
<organism evidence="6 7">
    <name type="scientific">Isosphaera pallida (strain ATCC 43644 / DSM 9630 / IS1B)</name>
    <dbReference type="NCBI Taxonomy" id="575540"/>
    <lineage>
        <taxon>Bacteria</taxon>
        <taxon>Pseudomonadati</taxon>
        <taxon>Planctomycetota</taxon>
        <taxon>Planctomycetia</taxon>
        <taxon>Isosphaerales</taxon>
        <taxon>Isosphaeraceae</taxon>
        <taxon>Isosphaera</taxon>
    </lineage>
</organism>
<dbReference type="Pfam" id="PF00005">
    <property type="entry name" value="ABC_tran"/>
    <property type="match status" value="1"/>
</dbReference>
<dbReference type="SMART" id="SM00382">
    <property type="entry name" value="AAA"/>
    <property type="match status" value="1"/>
</dbReference>
<dbReference type="PROSITE" id="PS50893">
    <property type="entry name" value="ABC_TRANSPORTER_2"/>
    <property type="match status" value="1"/>
</dbReference>
<keyword evidence="1" id="KW-0813">Transport</keyword>
<dbReference type="SUPFAM" id="SSF52540">
    <property type="entry name" value="P-loop containing nucleoside triphosphate hydrolases"/>
    <property type="match status" value="1"/>
</dbReference>
<dbReference type="PANTHER" id="PTHR24220:SF689">
    <property type="entry name" value="LIPOPROTEIN-RELEASING SYSTEM ATP-BINDING PROTEIN LOLD"/>
    <property type="match status" value="1"/>
</dbReference>
<dbReference type="InterPro" id="IPR015854">
    <property type="entry name" value="ABC_transpr_LolD-like"/>
</dbReference>
<keyword evidence="2" id="KW-0547">Nucleotide-binding</keyword>
<evidence type="ECO:0000256" key="4">
    <source>
        <dbReference type="ARBA" id="ARBA00038388"/>
    </source>
</evidence>
<evidence type="ECO:0000256" key="1">
    <source>
        <dbReference type="ARBA" id="ARBA00022448"/>
    </source>
</evidence>
<dbReference type="FunCoup" id="E8QZV4">
    <property type="interactions" value="289"/>
</dbReference>
<dbReference type="GO" id="GO:0022857">
    <property type="term" value="F:transmembrane transporter activity"/>
    <property type="evidence" value="ECO:0007669"/>
    <property type="project" value="TreeGrafter"/>
</dbReference>
<evidence type="ECO:0000259" key="5">
    <source>
        <dbReference type="PROSITE" id="PS50893"/>
    </source>
</evidence>
<comment type="similarity">
    <text evidence="4">Belongs to the ABC transporter superfamily. Macrolide exporter (TC 3.A.1.122) family.</text>
</comment>
<dbReference type="eggNOG" id="COG1136">
    <property type="taxonomic scope" value="Bacteria"/>
</dbReference>
<evidence type="ECO:0000313" key="6">
    <source>
        <dbReference type="EMBL" id="ADV63245.1"/>
    </source>
</evidence>
<dbReference type="GO" id="GO:0005524">
    <property type="term" value="F:ATP binding"/>
    <property type="evidence" value="ECO:0007669"/>
    <property type="project" value="UniProtKB-KW"/>
</dbReference>
<dbReference type="InterPro" id="IPR003593">
    <property type="entry name" value="AAA+_ATPase"/>
</dbReference>
<gene>
    <name evidence="6" type="ordered locus">Isop_2675</name>
</gene>